<protein>
    <submittedName>
        <fullName evidence="1">Uncharacterized protein</fullName>
    </submittedName>
</protein>
<dbReference type="AlphaFoldDB" id="A0AAD7GSA2"/>
<organism evidence="1 2">
    <name type="scientific">Mycena metata</name>
    <dbReference type="NCBI Taxonomy" id="1033252"/>
    <lineage>
        <taxon>Eukaryota</taxon>
        <taxon>Fungi</taxon>
        <taxon>Dikarya</taxon>
        <taxon>Basidiomycota</taxon>
        <taxon>Agaricomycotina</taxon>
        <taxon>Agaricomycetes</taxon>
        <taxon>Agaricomycetidae</taxon>
        <taxon>Agaricales</taxon>
        <taxon>Marasmiineae</taxon>
        <taxon>Mycenaceae</taxon>
        <taxon>Mycena</taxon>
    </lineage>
</organism>
<comment type="caution">
    <text evidence="1">The sequence shown here is derived from an EMBL/GenBank/DDBJ whole genome shotgun (WGS) entry which is preliminary data.</text>
</comment>
<dbReference type="Proteomes" id="UP001215598">
    <property type="component" value="Unassembled WGS sequence"/>
</dbReference>
<gene>
    <name evidence="1" type="ORF">B0H16DRAFT_1829167</name>
</gene>
<accession>A0AAD7GSA2</accession>
<proteinExistence type="predicted"/>
<sequence length="409" mass="44109">MPSLSSAPPSFSPSGILGLGIFVVGVPSLSAQCTLSASTSATIWLPDVYALLTPRNVALRPWSFPRPAPHVNAKKSVAAASLAAARAQLPKPVKHVVLAKNSLVRKSFEKIPSSASHFTVRQSKACQVPTRFGASRTRPRPGPSPLRATILAEDIVCAPVPVLATLSESRIKQATTIATLVTARLRLAASFKSGGDGINPSSPPVRKSMYTRLQQQYTAEFVSARFGITRNRTHPGPSPLRNVFTELQREPLVTSVSVTARPPIALALAELLASAYREYDTEAKSSFVIGEDDEADTSDFDIKPDSWRSSFHLNAACSTCTQPHHISLTPPVAMHTLIVQSPSSETISILGDSRRGNGAARNISSSSKCDEAHISEEWKENSVQSHLKVPSRRTRRLSAVSRRFARVVL</sequence>
<reference evidence="1" key="1">
    <citation type="submission" date="2023-03" db="EMBL/GenBank/DDBJ databases">
        <title>Massive genome expansion in bonnet fungi (Mycena s.s.) driven by repeated elements and novel gene families across ecological guilds.</title>
        <authorList>
            <consortium name="Lawrence Berkeley National Laboratory"/>
            <person name="Harder C.B."/>
            <person name="Miyauchi S."/>
            <person name="Viragh M."/>
            <person name="Kuo A."/>
            <person name="Thoen E."/>
            <person name="Andreopoulos B."/>
            <person name="Lu D."/>
            <person name="Skrede I."/>
            <person name="Drula E."/>
            <person name="Henrissat B."/>
            <person name="Morin E."/>
            <person name="Kohler A."/>
            <person name="Barry K."/>
            <person name="LaButti K."/>
            <person name="Morin E."/>
            <person name="Salamov A."/>
            <person name="Lipzen A."/>
            <person name="Mereny Z."/>
            <person name="Hegedus B."/>
            <person name="Baldrian P."/>
            <person name="Stursova M."/>
            <person name="Weitz H."/>
            <person name="Taylor A."/>
            <person name="Grigoriev I.V."/>
            <person name="Nagy L.G."/>
            <person name="Martin F."/>
            <person name="Kauserud H."/>
        </authorList>
    </citation>
    <scope>NUCLEOTIDE SEQUENCE</scope>
    <source>
        <strain evidence="1">CBHHK182m</strain>
    </source>
</reference>
<name>A0AAD7GSA2_9AGAR</name>
<keyword evidence="2" id="KW-1185">Reference proteome</keyword>
<evidence type="ECO:0000313" key="1">
    <source>
        <dbReference type="EMBL" id="KAJ7704172.1"/>
    </source>
</evidence>
<dbReference type="EMBL" id="JARKIB010000492">
    <property type="protein sequence ID" value="KAJ7704172.1"/>
    <property type="molecule type" value="Genomic_DNA"/>
</dbReference>
<evidence type="ECO:0000313" key="2">
    <source>
        <dbReference type="Proteomes" id="UP001215598"/>
    </source>
</evidence>